<evidence type="ECO:0008006" key="4">
    <source>
        <dbReference type="Google" id="ProtNLM"/>
    </source>
</evidence>
<proteinExistence type="predicted"/>
<keyword evidence="1" id="KW-0732">Signal</keyword>
<name>A0ABT1ZBI9_9MICO</name>
<dbReference type="Proteomes" id="UP001205337">
    <property type="component" value="Unassembled WGS sequence"/>
</dbReference>
<keyword evidence="3" id="KW-1185">Reference proteome</keyword>
<evidence type="ECO:0000313" key="3">
    <source>
        <dbReference type="Proteomes" id="UP001205337"/>
    </source>
</evidence>
<evidence type="ECO:0000256" key="1">
    <source>
        <dbReference type="SAM" id="SignalP"/>
    </source>
</evidence>
<dbReference type="PROSITE" id="PS51257">
    <property type="entry name" value="PROKAR_LIPOPROTEIN"/>
    <property type="match status" value="1"/>
</dbReference>
<dbReference type="RefSeq" id="WP_258796948.1">
    <property type="nucleotide sequence ID" value="NZ_JANTHX010000003.1"/>
</dbReference>
<feature type="signal peptide" evidence="1">
    <location>
        <begin position="1"/>
        <end position="19"/>
    </location>
</feature>
<evidence type="ECO:0000313" key="2">
    <source>
        <dbReference type="EMBL" id="MCS0498071.1"/>
    </source>
</evidence>
<accession>A0ABT1ZBI9</accession>
<organism evidence="2 3">
    <name type="scientific">Protaetiibacter mangrovi</name>
    <dbReference type="NCBI Taxonomy" id="2970926"/>
    <lineage>
        <taxon>Bacteria</taxon>
        <taxon>Bacillati</taxon>
        <taxon>Actinomycetota</taxon>
        <taxon>Actinomycetes</taxon>
        <taxon>Micrococcales</taxon>
        <taxon>Microbacteriaceae</taxon>
        <taxon>Protaetiibacter</taxon>
    </lineage>
</organism>
<reference evidence="2 3" key="1">
    <citation type="submission" date="2022-08" db="EMBL/GenBank/DDBJ databases">
        <authorList>
            <person name="Li F."/>
        </authorList>
    </citation>
    <scope>NUCLEOTIDE SEQUENCE [LARGE SCALE GENOMIC DNA]</scope>
    <source>
        <strain evidence="2 3">10F1B-8-1</strain>
    </source>
</reference>
<protein>
    <recommendedName>
        <fullName evidence="4">Lipoprotein</fullName>
    </recommendedName>
</protein>
<comment type="caution">
    <text evidence="2">The sequence shown here is derived from an EMBL/GenBank/DDBJ whole genome shotgun (WGS) entry which is preliminary data.</text>
</comment>
<gene>
    <name evidence="2" type="ORF">NUH29_00710</name>
</gene>
<dbReference type="EMBL" id="JANTHX010000003">
    <property type="protein sequence ID" value="MCS0498071.1"/>
    <property type="molecule type" value="Genomic_DNA"/>
</dbReference>
<sequence>MIGRKSSAIVAVSAIAVLAGCSQPIPVPSVSDMVGTWSSGDVRLTLNADMSAALVEVPDSIFVAESTSSLTTDEASWTVGHSGQAYGTERKPLIGVVVDIGGRSTGAPFTLSREGGEAVLYAYLGDPDSDGRLVLHHDH</sequence>
<feature type="chain" id="PRO_5046703063" description="Lipoprotein" evidence="1">
    <location>
        <begin position="20"/>
        <end position="139"/>
    </location>
</feature>